<dbReference type="EMBL" id="BRYB01003362">
    <property type="protein sequence ID" value="GMI35344.1"/>
    <property type="molecule type" value="Genomic_DNA"/>
</dbReference>
<protein>
    <recommendedName>
        <fullName evidence="5">ATP synthase subunit a</fullName>
    </recommendedName>
</protein>
<proteinExistence type="predicted"/>
<feature type="chain" id="PRO_5047325973" description="ATP synthase subunit a" evidence="2">
    <location>
        <begin position="19"/>
        <end position="248"/>
    </location>
</feature>
<feature type="signal peptide" evidence="2">
    <location>
        <begin position="1"/>
        <end position="18"/>
    </location>
</feature>
<name>A0ABQ6MWY9_9STRA</name>
<gene>
    <name evidence="3" type="ORF">TeGR_g107</name>
</gene>
<reference evidence="3 4" key="1">
    <citation type="journal article" date="2023" name="Commun. Biol.">
        <title>Genome analysis of Parmales, the sister group of diatoms, reveals the evolutionary specialization of diatoms from phago-mixotrophs to photoautotrophs.</title>
        <authorList>
            <person name="Ban H."/>
            <person name="Sato S."/>
            <person name="Yoshikawa S."/>
            <person name="Yamada K."/>
            <person name="Nakamura Y."/>
            <person name="Ichinomiya M."/>
            <person name="Sato N."/>
            <person name="Blanc-Mathieu R."/>
            <person name="Endo H."/>
            <person name="Kuwata A."/>
            <person name="Ogata H."/>
        </authorList>
    </citation>
    <scope>NUCLEOTIDE SEQUENCE [LARGE SCALE GENOMIC DNA]</scope>
</reference>
<evidence type="ECO:0000313" key="4">
    <source>
        <dbReference type="Proteomes" id="UP001165060"/>
    </source>
</evidence>
<keyword evidence="2" id="KW-0732">Signal</keyword>
<keyword evidence="4" id="KW-1185">Reference proteome</keyword>
<keyword evidence="1" id="KW-1133">Transmembrane helix</keyword>
<sequence>MAAAWALNLSAGLLAVAAFDEARPEEISFSALAGETLPPPAEKLVKLTSSGLNFVILAFTLATFTDIFHAPAALLPVALSSLYLLSPGSVPAVNNASVALAAGSFFLMLLSPSPPLPPDLPSAPDALAPFASLCLYNGVYQNIIPSLIQQRTASLPLPPSSLAPPLLLGTLLPLLMSAAVSLRPGLPALLPEAASLPAFHLFALSVAVASAIGCLAASLLLVSGSLSFFGAAGASSALSLAEAAAPLL</sequence>
<feature type="transmembrane region" description="Helical" evidence="1">
    <location>
        <begin position="54"/>
        <end position="85"/>
    </location>
</feature>
<comment type="caution">
    <text evidence="3">The sequence shown here is derived from an EMBL/GenBank/DDBJ whole genome shotgun (WGS) entry which is preliminary data.</text>
</comment>
<evidence type="ECO:0000256" key="2">
    <source>
        <dbReference type="SAM" id="SignalP"/>
    </source>
</evidence>
<feature type="transmembrane region" description="Helical" evidence="1">
    <location>
        <begin position="92"/>
        <end position="111"/>
    </location>
</feature>
<keyword evidence="1" id="KW-0812">Transmembrane</keyword>
<organism evidence="3 4">
    <name type="scientific">Tetraparma gracilis</name>
    <dbReference type="NCBI Taxonomy" id="2962635"/>
    <lineage>
        <taxon>Eukaryota</taxon>
        <taxon>Sar</taxon>
        <taxon>Stramenopiles</taxon>
        <taxon>Ochrophyta</taxon>
        <taxon>Bolidophyceae</taxon>
        <taxon>Parmales</taxon>
        <taxon>Triparmaceae</taxon>
        <taxon>Tetraparma</taxon>
    </lineage>
</organism>
<keyword evidence="1" id="KW-0472">Membrane</keyword>
<evidence type="ECO:0000256" key="1">
    <source>
        <dbReference type="SAM" id="Phobius"/>
    </source>
</evidence>
<dbReference type="Proteomes" id="UP001165060">
    <property type="component" value="Unassembled WGS sequence"/>
</dbReference>
<feature type="non-terminal residue" evidence="3">
    <location>
        <position position="248"/>
    </location>
</feature>
<evidence type="ECO:0000313" key="3">
    <source>
        <dbReference type="EMBL" id="GMI35344.1"/>
    </source>
</evidence>
<feature type="transmembrane region" description="Helical" evidence="1">
    <location>
        <begin position="198"/>
        <end position="222"/>
    </location>
</feature>
<feature type="transmembrane region" description="Helical" evidence="1">
    <location>
        <begin position="166"/>
        <end position="186"/>
    </location>
</feature>
<evidence type="ECO:0008006" key="5">
    <source>
        <dbReference type="Google" id="ProtNLM"/>
    </source>
</evidence>
<accession>A0ABQ6MWY9</accession>